<dbReference type="SUPFAM" id="SSF52058">
    <property type="entry name" value="L domain-like"/>
    <property type="match status" value="1"/>
</dbReference>
<dbReference type="Proteomes" id="UP001408789">
    <property type="component" value="Unassembled WGS sequence"/>
</dbReference>
<dbReference type="FunFam" id="3.80.10.10:FF:001678">
    <property type="entry name" value="Calmodulin-binding receptor kinase CaMRLK"/>
    <property type="match status" value="1"/>
</dbReference>
<name>A0AAP0D1W0_9ASTR</name>
<comment type="caution">
    <text evidence="4">The sequence shown here is derived from an EMBL/GenBank/DDBJ whole genome shotgun (WGS) entry which is preliminary data.</text>
</comment>
<dbReference type="Pfam" id="PF00560">
    <property type="entry name" value="LRR_1"/>
    <property type="match status" value="2"/>
</dbReference>
<dbReference type="InterPro" id="IPR032675">
    <property type="entry name" value="LRR_dom_sf"/>
</dbReference>
<evidence type="ECO:0000313" key="5">
    <source>
        <dbReference type="Proteomes" id="UP001408789"/>
    </source>
</evidence>
<protein>
    <submittedName>
        <fullName evidence="4">Uncharacterized protein</fullName>
    </submittedName>
</protein>
<keyword evidence="3" id="KW-0732">Signal</keyword>
<dbReference type="SMART" id="SM00365">
    <property type="entry name" value="LRR_SD22"/>
    <property type="match status" value="3"/>
</dbReference>
<keyword evidence="5" id="KW-1185">Reference proteome</keyword>
<keyword evidence="2" id="KW-0812">Transmembrane</keyword>
<evidence type="ECO:0000256" key="3">
    <source>
        <dbReference type="SAM" id="SignalP"/>
    </source>
</evidence>
<dbReference type="PANTHER" id="PTHR48064">
    <property type="entry name" value="OS01G0750400 PROTEIN"/>
    <property type="match status" value="1"/>
</dbReference>
<sequence length="436" mass="46981">MRASIITTTTSFFLLLLLLYPTAIATATTPPPSTKPAVATESPSPPSTSTSTSPTLDPNQLRALQFLHIPTTQDPCTPSTCDTTVPFRHLLSLRLTNCSSDHRLSTTILSSLSTLTSLTFLNCHIPIIHFPSSLSANLHSFTSINSLQRLTGVFLSRFHNLTHLYISGDPIKVSGVHVITSKMKSLKTITLFNTHLIGYLPKDWNPKLTHIDFSKNKLKGTIPTSLTLLKNLQVLNFSSNNLIGALPNSLGALTSLKTLSLSSNSIHGPIPGSISDIPGLVHLDLGSNQLNGVIPEFISEMKELKYLNLENNKFHGVLPFNASFIKNLDVFKINGNYDLCYNSSVNSVEMNLGIAPCDKHGMPILPPPSETDTSSYSVDDLGGGGGESGGNDGDDDVEKKNGVHVNRGPNKVILGVAIALSAMVFIVIFLVLLFVC</sequence>
<dbReference type="EMBL" id="JBCNJP010000017">
    <property type="protein sequence ID" value="KAK9064292.1"/>
    <property type="molecule type" value="Genomic_DNA"/>
</dbReference>
<dbReference type="PANTHER" id="PTHR48064:SF1">
    <property type="entry name" value="RECEPTOR-LIKE PROTEIN 51-RELATED"/>
    <property type="match status" value="1"/>
</dbReference>
<dbReference type="Pfam" id="PF13855">
    <property type="entry name" value="LRR_8"/>
    <property type="match status" value="1"/>
</dbReference>
<evidence type="ECO:0000313" key="4">
    <source>
        <dbReference type="EMBL" id="KAK9064292.1"/>
    </source>
</evidence>
<feature type="transmembrane region" description="Helical" evidence="2">
    <location>
        <begin position="412"/>
        <end position="435"/>
    </location>
</feature>
<keyword evidence="2" id="KW-0472">Membrane</keyword>
<accession>A0AAP0D1W0</accession>
<proteinExistence type="predicted"/>
<dbReference type="InterPro" id="IPR053038">
    <property type="entry name" value="RLP_Defense"/>
</dbReference>
<dbReference type="InterPro" id="IPR001611">
    <property type="entry name" value="Leu-rich_rpt"/>
</dbReference>
<feature type="compositionally biased region" description="Low complexity" evidence="1">
    <location>
        <begin position="35"/>
        <end position="55"/>
    </location>
</feature>
<dbReference type="Gene3D" id="3.80.10.10">
    <property type="entry name" value="Ribonuclease Inhibitor"/>
    <property type="match status" value="2"/>
</dbReference>
<feature type="compositionally biased region" description="Gly residues" evidence="1">
    <location>
        <begin position="381"/>
        <end position="391"/>
    </location>
</feature>
<evidence type="ECO:0000256" key="2">
    <source>
        <dbReference type="SAM" id="Phobius"/>
    </source>
</evidence>
<gene>
    <name evidence="4" type="ORF">SSX86_015672</name>
</gene>
<feature type="chain" id="PRO_5042882074" evidence="3">
    <location>
        <begin position="26"/>
        <end position="436"/>
    </location>
</feature>
<feature type="region of interest" description="Disordered" evidence="1">
    <location>
        <begin position="363"/>
        <end position="403"/>
    </location>
</feature>
<feature type="region of interest" description="Disordered" evidence="1">
    <location>
        <begin position="29"/>
        <end position="57"/>
    </location>
</feature>
<evidence type="ECO:0000256" key="1">
    <source>
        <dbReference type="SAM" id="MobiDB-lite"/>
    </source>
</evidence>
<dbReference type="AlphaFoldDB" id="A0AAP0D1W0"/>
<feature type="signal peptide" evidence="3">
    <location>
        <begin position="1"/>
        <end position="25"/>
    </location>
</feature>
<organism evidence="4 5">
    <name type="scientific">Deinandra increscens subsp. villosa</name>
    <dbReference type="NCBI Taxonomy" id="3103831"/>
    <lineage>
        <taxon>Eukaryota</taxon>
        <taxon>Viridiplantae</taxon>
        <taxon>Streptophyta</taxon>
        <taxon>Embryophyta</taxon>
        <taxon>Tracheophyta</taxon>
        <taxon>Spermatophyta</taxon>
        <taxon>Magnoliopsida</taxon>
        <taxon>eudicotyledons</taxon>
        <taxon>Gunneridae</taxon>
        <taxon>Pentapetalae</taxon>
        <taxon>asterids</taxon>
        <taxon>campanulids</taxon>
        <taxon>Asterales</taxon>
        <taxon>Asteraceae</taxon>
        <taxon>Asteroideae</taxon>
        <taxon>Heliantheae alliance</taxon>
        <taxon>Madieae</taxon>
        <taxon>Madiinae</taxon>
        <taxon>Deinandra</taxon>
    </lineage>
</organism>
<reference evidence="4 5" key="1">
    <citation type="submission" date="2024-04" db="EMBL/GenBank/DDBJ databases">
        <title>The reference genome of an endangered Asteraceae, Deinandra increscens subsp. villosa, native to the Central Coast of California.</title>
        <authorList>
            <person name="Guilliams M."/>
            <person name="Hasenstab-Lehman K."/>
            <person name="Meyer R."/>
            <person name="Mcevoy S."/>
        </authorList>
    </citation>
    <scope>NUCLEOTIDE SEQUENCE [LARGE SCALE GENOMIC DNA]</scope>
    <source>
        <tissue evidence="4">Leaf</tissue>
    </source>
</reference>
<keyword evidence="2" id="KW-1133">Transmembrane helix</keyword>